<accession>A0A0G3G5H2</accession>
<dbReference type="PATRIC" id="fig|106634.4.peg.2627"/>
<sequence length="240" mass="25767">MVLVTGAARRVGATIVRGLHAAGLRVLIHYRGSRTDAEDLVAELNAERPDSAHALQADLLDLEAIERLAREAEAAWGRLDFLVNNASTFYATAVGEITQQSWDDLIGSNLKAPTFLTQACNPALQRQQGAVVNIVDIHALRPLKGYPVYSAAKAGLWALTQAYARELGPDVRVNGVAPGAILAPEEAENTGTHEAMIERTALKREGTPEDIARTVRFLLLDAPYITGQVIPVDGGRSASQ</sequence>
<dbReference type="PANTHER" id="PTHR43639:SF1">
    <property type="entry name" value="SHORT-CHAIN DEHYDROGENASE_REDUCTASE FAMILY PROTEIN"/>
    <property type="match status" value="1"/>
</dbReference>
<dbReference type="InterPro" id="IPR020904">
    <property type="entry name" value="Sc_DH/Rdtase_CS"/>
</dbReference>
<proteinExistence type="inferred from homology"/>
<dbReference type="FunFam" id="3.40.50.720:FF:000084">
    <property type="entry name" value="Short-chain dehydrogenase reductase"/>
    <property type="match status" value="1"/>
</dbReference>
<reference evidence="3 4" key="1">
    <citation type="submission" date="2015-04" db="EMBL/GenBank/DDBJ databases">
        <title>Complete Sequence for the Genome of the Thioalkalivibrio versutus D301.</title>
        <authorList>
            <person name="Mu T."/>
            <person name="Zhou J."/>
            <person name="Xu X."/>
        </authorList>
    </citation>
    <scope>NUCLEOTIDE SEQUENCE [LARGE SCALE GENOMIC DNA]</scope>
    <source>
        <strain evidence="3 4">D301</strain>
    </source>
</reference>
<dbReference type="NCBIfam" id="NF006598">
    <property type="entry name" value="PRK09135.1"/>
    <property type="match status" value="1"/>
</dbReference>
<evidence type="ECO:0000256" key="1">
    <source>
        <dbReference type="ARBA" id="ARBA00006484"/>
    </source>
</evidence>
<dbReference type="PANTHER" id="PTHR43639">
    <property type="entry name" value="OXIDOREDUCTASE, SHORT-CHAIN DEHYDROGENASE/REDUCTASE FAMILY (AFU_ORTHOLOGUE AFUA_5G02870)"/>
    <property type="match status" value="1"/>
</dbReference>
<protein>
    <submittedName>
        <fullName evidence="3">Pteridine reductase</fullName>
    </submittedName>
</protein>
<dbReference type="AlphaFoldDB" id="A0A0G3G5H2"/>
<dbReference type="PRINTS" id="PR00080">
    <property type="entry name" value="SDRFAMILY"/>
</dbReference>
<dbReference type="OrthoDB" id="9793499at2"/>
<keyword evidence="2" id="KW-0560">Oxidoreductase</keyword>
<dbReference type="PROSITE" id="PS00061">
    <property type="entry name" value="ADH_SHORT"/>
    <property type="match status" value="1"/>
</dbReference>
<dbReference type="InterPro" id="IPR002347">
    <property type="entry name" value="SDR_fam"/>
</dbReference>
<dbReference type="InterPro" id="IPR036291">
    <property type="entry name" value="NAD(P)-bd_dom_sf"/>
</dbReference>
<keyword evidence="4" id="KW-1185">Reference proteome</keyword>
<dbReference type="GO" id="GO:0016491">
    <property type="term" value="F:oxidoreductase activity"/>
    <property type="evidence" value="ECO:0007669"/>
    <property type="project" value="UniProtKB-KW"/>
</dbReference>
<organism evidence="3 4">
    <name type="scientific">Thioalkalivibrio versutus</name>
    <dbReference type="NCBI Taxonomy" id="106634"/>
    <lineage>
        <taxon>Bacteria</taxon>
        <taxon>Pseudomonadati</taxon>
        <taxon>Pseudomonadota</taxon>
        <taxon>Gammaproteobacteria</taxon>
        <taxon>Chromatiales</taxon>
        <taxon>Ectothiorhodospiraceae</taxon>
        <taxon>Thioalkalivibrio</taxon>
    </lineage>
</organism>
<gene>
    <name evidence="3" type="ORF">TVD_12885</name>
</gene>
<dbReference type="STRING" id="106634.TVD_12885"/>
<evidence type="ECO:0000313" key="3">
    <source>
        <dbReference type="EMBL" id="AKJ96508.1"/>
    </source>
</evidence>
<dbReference type="SUPFAM" id="SSF51735">
    <property type="entry name" value="NAD(P)-binding Rossmann-fold domains"/>
    <property type="match status" value="1"/>
</dbReference>
<dbReference type="EMBL" id="CP011367">
    <property type="protein sequence ID" value="AKJ96508.1"/>
    <property type="molecule type" value="Genomic_DNA"/>
</dbReference>
<dbReference type="RefSeq" id="WP_047251980.1">
    <property type="nucleotide sequence ID" value="NZ_CP011367.1"/>
</dbReference>
<dbReference type="Pfam" id="PF13561">
    <property type="entry name" value="adh_short_C2"/>
    <property type="match status" value="1"/>
</dbReference>
<dbReference type="Proteomes" id="UP000064201">
    <property type="component" value="Chromosome"/>
</dbReference>
<name>A0A0G3G5H2_9GAMM</name>
<comment type="similarity">
    <text evidence="1">Belongs to the short-chain dehydrogenases/reductases (SDR) family.</text>
</comment>
<dbReference type="Gene3D" id="3.40.50.720">
    <property type="entry name" value="NAD(P)-binding Rossmann-like Domain"/>
    <property type="match status" value="1"/>
</dbReference>
<evidence type="ECO:0000313" key="4">
    <source>
        <dbReference type="Proteomes" id="UP000064201"/>
    </source>
</evidence>
<dbReference type="KEGG" id="tvr:TVD_12885"/>
<dbReference type="PRINTS" id="PR00081">
    <property type="entry name" value="GDHRDH"/>
</dbReference>
<evidence type="ECO:0000256" key="2">
    <source>
        <dbReference type="ARBA" id="ARBA00023002"/>
    </source>
</evidence>